<name>A0A5B1BPR2_MYCSI</name>
<sequence length="183" mass="19580">MALTFALMVSPAKSQVPAEVSADQPSLAAQRPVRKTALALAPTKKVGARKAVPTKKITTARKVAKAQPSGVRKAEPLHSQGLASQHIPTTAQAWAEQIAAVTESPTHQRPAARFAPYGPGSARADTDGSGPEGWLIKGRTDTRLYYTPDDPSYDATDAQVWFQDEAAAARAFFTAWSKSARRK</sequence>
<proteinExistence type="predicted"/>
<comment type="caution">
    <text evidence="1">The sequence shown here is derived from an EMBL/GenBank/DDBJ whole genome shotgun (WGS) entry which is preliminary data.</text>
</comment>
<reference evidence="1 2" key="1">
    <citation type="submission" date="2019-09" db="EMBL/GenBank/DDBJ databases">
        <title>Report of infection by Mycobacterium simiae a patient suffering from pulmonary tuberculosis.</title>
        <authorList>
            <person name="Mohanty P.S."/>
            <person name="Bansal A.K."/>
            <person name="Singh H."/>
            <person name="Sharma S."/>
            <person name="Patil S.A."/>
            <person name="Upadhaya P."/>
            <person name="Singh P.K."/>
            <person name="Kumar D."/>
            <person name="Kumar S."/>
            <person name="Singh R.K."/>
            <person name="Chaudhary B."/>
        </authorList>
    </citation>
    <scope>NUCLEOTIDE SEQUENCE [LARGE SCALE GENOMIC DNA]</scope>
    <source>
        <strain evidence="1 2">JAL-560-SIM</strain>
    </source>
</reference>
<evidence type="ECO:0000313" key="1">
    <source>
        <dbReference type="EMBL" id="KAA1250062.1"/>
    </source>
</evidence>
<dbReference type="EMBL" id="VTZN01000060">
    <property type="protein sequence ID" value="KAA1250062.1"/>
    <property type="molecule type" value="Genomic_DNA"/>
</dbReference>
<protein>
    <submittedName>
        <fullName evidence="1">Uncharacterized protein</fullName>
    </submittedName>
</protein>
<accession>A0A5B1BPR2</accession>
<keyword evidence="2" id="KW-1185">Reference proteome</keyword>
<organism evidence="1 2">
    <name type="scientific">Mycobacterium simiae</name>
    <name type="common">Mycobacterium habana</name>
    <dbReference type="NCBI Taxonomy" id="1784"/>
    <lineage>
        <taxon>Bacteria</taxon>
        <taxon>Bacillati</taxon>
        <taxon>Actinomycetota</taxon>
        <taxon>Actinomycetes</taxon>
        <taxon>Mycobacteriales</taxon>
        <taxon>Mycobacteriaceae</taxon>
        <taxon>Mycobacterium</taxon>
        <taxon>Mycobacterium simiae complex</taxon>
    </lineage>
</organism>
<evidence type="ECO:0000313" key="2">
    <source>
        <dbReference type="Proteomes" id="UP000324701"/>
    </source>
</evidence>
<dbReference type="AlphaFoldDB" id="A0A5B1BPR2"/>
<gene>
    <name evidence="1" type="ORF">F0Q45_11760</name>
</gene>
<dbReference type="RefSeq" id="WP_149654131.1">
    <property type="nucleotide sequence ID" value="NZ_VTZN01000060.1"/>
</dbReference>
<dbReference type="Proteomes" id="UP000324701">
    <property type="component" value="Unassembled WGS sequence"/>
</dbReference>
<dbReference type="OrthoDB" id="4871889at2"/>